<evidence type="ECO:0000313" key="2">
    <source>
        <dbReference type="EMBL" id="SDM44576.1"/>
    </source>
</evidence>
<feature type="transmembrane region" description="Helical" evidence="1">
    <location>
        <begin position="72"/>
        <end position="91"/>
    </location>
</feature>
<sequence>MTSILNRTVFHEPSGRPNTVALFAGSLLSLSSYVYYWSLGASPSVTALAVAVGFALSGVAESLPKRRRRVAGVFRVALLTLLFGLLATTIFSPEVI</sequence>
<evidence type="ECO:0000256" key="1">
    <source>
        <dbReference type="SAM" id="Phobius"/>
    </source>
</evidence>
<dbReference type="Pfam" id="PF26041">
    <property type="entry name" value="DUF8011"/>
    <property type="match status" value="1"/>
</dbReference>
<dbReference type="STRING" id="660521.SAMN04487949_1689"/>
<keyword evidence="1" id="KW-1133">Transmembrane helix</keyword>
<dbReference type="InterPro" id="IPR058324">
    <property type="entry name" value="DUF8011"/>
</dbReference>
<proteinExistence type="predicted"/>
<accession>A0A1G9TA97</accession>
<dbReference type="AlphaFoldDB" id="A0A1G9TA97"/>
<dbReference type="Proteomes" id="UP000199451">
    <property type="component" value="Unassembled WGS sequence"/>
</dbReference>
<protein>
    <submittedName>
        <fullName evidence="2">Uncharacterized protein</fullName>
    </submittedName>
</protein>
<gene>
    <name evidence="2" type="ORF">SAMN04487949_1689</name>
</gene>
<reference evidence="3" key="1">
    <citation type="submission" date="2016-10" db="EMBL/GenBank/DDBJ databases">
        <authorList>
            <person name="Varghese N."/>
            <person name="Submissions S."/>
        </authorList>
    </citation>
    <scope>NUCLEOTIDE SEQUENCE [LARGE SCALE GENOMIC DNA]</scope>
    <source>
        <strain evidence="3">CGMCC 1.10119</strain>
    </source>
</reference>
<feature type="transmembrane region" description="Helical" evidence="1">
    <location>
        <begin position="20"/>
        <end position="38"/>
    </location>
</feature>
<organism evidence="2 3">
    <name type="scientific">Halogranum gelatinilyticum</name>
    <dbReference type="NCBI Taxonomy" id="660521"/>
    <lineage>
        <taxon>Archaea</taxon>
        <taxon>Methanobacteriati</taxon>
        <taxon>Methanobacteriota</taxon>
        <taxon>Stenosarchaea group</taxon>
        <taxon>Halobacteria</taxon>
        <taxon>Halobacteriales</taxon>
        <taxon>Haloferacaceae</taxon>
    </lineage>
</organism>
<evidence type="ECO:0000313" key="3">
    <source>
        <dbReference type="Proteomes" id="UP000199451"/>
    </source>
</evidence>
<feature type="transmembrane region" description="Helical" evidence="1">
    <location>
        <begin position="44"/>
        <end position="60"/>
    </location>
</feature>
<name>A0A1G9TA97_9EURY</name>
<keyword evidence="3" id="KW-1185">Reference proteome</keyword>
<keyword evidence="1" id="KW-0472">Membrane</keyword>
<keyword evidence="1" id="KW-0812">Transmembrane</keyword>
<dbReference type="EMBL" id="FNHL01000002">
    <property type="protein sequence ID" value="SDM44576.1"/>
    <property type="molecule type" value="Genomic_DNA"/>
</dbReference>